<evidence type="ECO:0000259" key="4">
    <source>
        <dbReference type="Pfam" id="PF17820"/>
    </source>
</evidence>
<dbReference type="FunFam" id="2.30.42.10:FF:000107">
    <property type="entry name" value="26S proteasome non-ATPase regulatory subunit 9"/>
    <property type="match status" value="1"/>
</dbReference>
<dbReference type="GO" id="GO:0070682">
    <property type="term" value="P:proteasome regulatory particle assembly"/>
    <property type="evidence" value="ECO:0007669"/>
    <property type="project" value="InterPro"/>
</dbReference>
<feature type="domain" description="PDZ" evidence="4">
    <location>
        <begin position="149"/>
        <end position="200"/>
    </location>
</feature>
<dbReference type="Pfam" id="PF17820">
    <property type="entry name" value="PDZ_6"/>
    <property type="match status" value="1"/>
</dbReference>
<sequence>MAEIKEQLKTLMQQRDLIEQKVAVCSARLEAGGAGLHDPLTDREGFPRSDIDVHATRNDRHSIAVLSNDHKALTAQIDQLLQQLHAQNRPEASPSTHKKPRTDAQPVRSDPGAAQASGAAAAASAAATGSLNGARPASGTAASSRPYAVVDEVSPDSPASTAGIRLGDQLVSFGDVSWRDGQSELKAVAAELQASENQAVPAAFLRQGHLVTLSLTPQRWAGRGLLGCHLRPL</sequence>
<dbReference type="GO" id="GO:0005634">
    <property type="term" value="C:nucleus"/>
    <property type="evidence" value="ECO:0007669"/>
    <property type="project" value="TreeGrafter"/>
</dbReference>
<evidence type="ECO:0000256" key="1">
    <source>
        <dbReference type="ARBA" id="ARBA00005256"/>
    </source>
</evidence>
<dbReference type="EMBL" id="JALJOR010000001">
    <property type="protein sequence ID" value="KAK9830275.1"/>
    <property type="molecule type" value="Genomic_DNA"/>
</dbReference>
<dbReference type="Proteomes" id="UP001489004">
    <property type="component" value="Unassembled WGS sequence"/>
</dbReference>
<name>A0AAW1R9P6_9CHLO</name>
<dbReference type="InterPro" id="IPR036034">
    <property type="entry name" value="PDZ_sf"/>
</dbReference>
<comment type="similarity">
    <text evidence="1">Belongs to the proteasome subunit p27 family.</text>
</comment>
<evidence type="ECO:0000313" key="6">
    <source>
        <dbReference type="EMBL" id="KAK9830275.1"/>
    </source>
</evidence>
<keyword evidence="2" id="KW-0143">Chaperone</keyword>
<evidence type="ECO:0000256" key="2">
    <source>
        <dbReference type="ARBA" id="ARBA00023186"/>
    </source>
</evidence>
<dbReference type="InterPro" id="IPR041489">
    <property type="entry name" value="PDZ_6"/>
</dbReference>
<proteinExistence type="inferred from homology"/>
<reference evidence="6 7" key="1">
    <citation type="journal article" date="2024" name="Nat. Commun.">
        <title>Phylogenomics reveals the evolutionary origins of lichenization in chlorophyte algae.</title>
        <authorList>
            <person name="Puginier C."/>
            <person name="Libourel C."/>
            <person name="Otte J."/>
            <person name="Skaloud P."/>
            <person name="Haon M."/>
            <person name="Grisel S."/>
            <person name="Petersen M."/>
            <person name="Berrin J.G."/>
            <person name="Delaux P.M."/>
            <person name="Dal Grande F."/>
            <person name="Keller J."/>
        </authorList>
    </citation>
    <scope>NUCLEOTIDE SEQUENCE [LARGE SCALE GENOMIC DNA]</scope>
    <source>
        <strain evidence="6 7">SAG 2043</strain>
    </source>
</reference>
<protein>
    <recommendedName>
        <fullName evidence="8">26S proteasome non-ATPase regulatory subunit 9</fullName>
    </recommendedName>
</protein>
<gene>
    <name evidence="6" type="ORF">WJX72_010756</name>
</gene>
<evidence type="ECO:0000256" key="3">
    <source>
        <dbReference type="SAM" id="MobiDB-lite"/>
    </source>
</evidence>
<dbReference type="GO" id="GO:0005737">
    <property type="term" value="C:cytoplasm"/>
    <property type="evidence" value="ECO:0007669"/>
    <property type="project" value="TreeGrafter"/>
</dbReference>
<feature type="domain" description="Nas2 N-terminal" evidence="5">
    <location>
        <begin position="8"/>
        <end position="86"/>
    </location>
</feature>
<comment type="caution">
    <text evidence="6">The sequence shown here is derived from an EMBL/GenBank/DDBJ whole genome shotgun (WGS) entry which is preliminary data.</text>
</comment>
<dbReference type="Gene3D" id="6.10.140.1710">
    <property type="match status" value="1"/>
</dbReference>
<evidence type="ECO:0000313" key="7">
    <source>
        <dbReference type="Proteomes" id="UP001489004"/>
    </source>
</evidence>
<dbReference type="PANTHER" id="PTHR12651:SF1">
    <property type="entry name" value="26S PROTEASOME NON-ATPASE REGULATORY SUBUNIT 9"/>
    <property type="match status" value="1"/>
</dbReference>
<dbReference type="InterPro" id="IPR035269">
    <property type="entry name" value="PSMD9"/>
</dbReference>
<evidence type="ECO:0000259" key="5">
    <source>
        <dbReference type="Pfam" id="PF18265"/>
    </source>
</evidence>
<dbReference type="SUPFAM" id="SSF50156">
    <property type="entry name" value="PDZ domain-like"/>
    <property type="match status" value="1"/>
</dbReference>
<dbReference type="Pfam" id="PF18265">
    <property type="entry name" value="Nas2_N"/>
    <property type="match status" value="1"/>
</dbReference>
<evidence type="ECO:0008006" key="8">
    <source>
        <dbReference type="Google" id="ProtNLM"/>
    </source>
</evidence>
<accession>A0AAW1R9P6</accession>
<dbReference type="InterPro" id="IPR040815">
    <property type="entry name" value="Nas2_N"/>
</dbReference>
<feature type="region of interest" description="Disordered" evidence="3">
    <location>
        <begin position="87"/>
        <end position="120"/>
    </location>
</feature>
<organism evidence="6 7">
    <name type="scientific">[Myrmecia] bisecta</name>
    <dbReference type="NCBI Taxonomy" id="41462"/>
    <lineage>
        <taxon>Eukaryota</taxon>
        <taxon>Viridiplantae</taxon>
        <taxon>Chlorophyta</taxon>
        <taxon>core chlorophytes</taxon>
        <taxon>Trebouxiophyceae</taxon>
        <taxon>Trebouxiales</taxon>
        <taxon>Trebouxiaceae</taxon>
        <taxon>Myrmecia</taxon>
    </lineage>
</organism>
<keyword evidence="7" id="KW-1185">Reference proteome</keyword>
<dbReference type="Gene3D" id="2.30.42.10">
    <property type="match status" value="1"/>
</dbReference>
<dbReference type="AlphaFoldDB" id="A0AAW1R9P6"/>
<dbReference type="PANTHER" id="PTHR12651">
    <property type="entry name" value="26S PROTEASOME NON-ATPASE REGULATORY SUBUNIT 9"/>
    <property type="match status" value="1"/>
</dbReference>